<dbReference type="EMBL" id="CP011388">
    <property type="protein sequence ID" value="ANE46275.1"/>
    <property type="molecule type" value="Genomic_DNA"/>
</dbReference>
<dbReference type="InterPro" id="IPR002347">
    <property type="entry name" value="SDR_fam"/>
</dbReference>
<dbReference type="STRING" id="1178515.SY83_08300"/>
<dbReference type="InterPro" id="IPR036409">
    <property type="entry name" value="Aldolase_II/adducin_N_sf"/>
</dbReference>
<organism evidence="4 5">
    <name type="scientific">Paenibacillus swuensis</name>
    <dbReference type="NCBI Taxonomy" id="1178515"/>
    <lineage>
        <taxon>Bacteria</taxon>
        <taxon>Bacillati</taxon>
        <taxon>Bacillota</taxon>
        <taxon>Bacilli</taxon>
        <taxon>Bacillales</taxon>
        <taxon>Paenibacillaceae</taxon>
        <taxon>Paenibacillus</taxon>
    </lineage>
</organism>
<keyword evidence="2" id="KW-0560">Oxidoreductase</keyword>
<dbReference type="Gene3D" id="3.40.225.10">
    <property type="entry name" value="Class II aldolase/adducin N-terminal domain"/>
    <property type="match status" value="1"/>
</dbReference>
<accession>A0A172TGV7</accession>
<dbReference type="PANTHER" id="PTHR43669:SF8">
    <property type="entry name" value="SHORT-CHAIN TYPE DEHYDROGENASE_REDUCTASE-RELATED"/>
    <property type="match status" value="1"/>
</dbReference>
<dbReference type="Gene3D" id="3.40.50.720">
    <property type="entry name" value="NAD(P)-binding Rossmann-like Domain"/>
    <property type="match status" value="1"/>
</dbReference>
<dbReference type="FunFam" id="3.40.50.720:FF:000084">
    <property type="entry name" value="Short-chain dehydrogenase reductase"/>
    <property type="match status" value="1"/>
</dbReference>
<dbReference type="NCBIfam" id="TIGR02632">
    <property type="entry name" value="RhaD_aldol-ADH"/>
    <property type="match status" value="1"/>
</dbReference>
<dbReference type="NCBIfam" id="NF006189">
    <property type="entry name" value="PRK08324.1-3"/>
    <property type="match status" value="1"/>
</dbReference>
<dbReference type="OrthoDB" id="9774430at2"/>
<name>A0A172TGV7_9BACL</name>
<dbReference type="Pfam" id="PF00596">
    <property type="entry name" value="Aldolase_II"/>
    <property type="match status" value="1"/>
</dbReference>
<dbReference type="SUPFAM" id="SSF51735">
    <property type="entry name" value="NAD(P)-binding Rossmann-fold domains"/>
    <property type="match status" value="1"/>
</dbReference>
<dbReference type="PANTHER" id="PTHR43669">
    <property type="entry name" value="5-KETO-D-GLUCONATE 5-REDUCTASE"/>
    <property type="match status" value="1"/>
</dbReference>
<evidence type="ECO:0000259" key="3">
    <source>
        <dbReference type="SMART" id="SM01007"/>
    </source>
</evidence>
<sequence length="689" mass="75114">MVQSLWESDKASKAQGGLEELVYRSNRIGSDRRVCNWGGGNTSAKTTVKDFRGRDIEVMYVKGSGSDLASMKAGNFTGLRMEDIRPLFDRDEMPDEEMVAYLSQCMVDAKHPRASIETLLHAFLPFKHVDHTHPDAIIALCCADNGPSVAREIFGERFVWVPYVRPGFTLSKMIAEGVLANPKAELVLMEKHGLVTWGETSEACYAQTIKIISEAERYIEARVQEEKLFGGVKHEALPKDVQRALTSAVMPVIRGAVSDAKKMILSYDDGADVLQFVGGADAATLSQVGAACPDHLVHTKVVPLFIDWTPNAEDLEGLTKKLKSGIEAYKAQYRAYFERNKHEGDVMFEAAPRVILIPGIGMINTGKSWAMSQISGALYHRAIAVMRGATALGQFVSLSENESYNVEYWPLELYKLSLAPAEAEFSRKIALITGGAGGIGSETARRLVSEGAHVVLADLNLEGAQKVADEMNSKYGENRALAVKMDVTREEEVAAAYAETALNYGGVDIIVNNAGLATSSPFDETSLKEWNLNMSVLGTGYFLVAREAFKLMKEQGLGGNMVFIGSKNSVYAGKNATAYSSAKALEAHLARCIAAEGGEFGIRVNTILPDAILQGSAIWNGSWRNERAAAYGIEPDQLEEYYRKRTTLLVNIYPRDIAEGIAFFASSKSDKTTGCMLTIDGGVPAAFTR</sequence>
<dbReference type="InterPro" id="IPR013454">
    <property type="entry name" value="Bifunc_RhaD/ADH"/>
</dbReference>
<dbReference type="SMART" id="SM01007">
    <property type="entry name" value="Aldolase_II"/>
    <property type="match status" value="1"/>
</dbReference>
<gene>
    <name evidence="4" type="ORF">SY83_08300</name>
</gene>
<dbReference type="PRINTS" id="PR00081">
    <property type="entry name" value="GDHRDH"/>
</dbReference>
<dbReference type="Pfam" id="PF00106">
    <property type="entry name" value="adh_short"/>
    <property type="match status" value="1"/>
</dbReference>
<dbReference type="KEGG" id="pswu:SY83_08300"/>
<dbReference type="CDD" id="cd08943">
    <property type="entry name" value="R1PA_ADH_SDR_c"/>
    <property type="match status" value="1"/>
</dbReference>
<dbReference type="Proteomes" id="UP000076927">
    <property type="component" value="Chromosome"/>
</dbReference>
<dbReference type="GO" id="GO:0016491">
    <property type="term" value="F:oxidoreductase activity"/>
    <property type="evidence" value="ECO:0007669"/>
    <property type="project" value="UniProtKB-KW"/>
</dbReference>
<dbReference type="PATRIC" id="fig|1178515.4.peg.1651"/>
<evidence type="ECO:0000256" key="1">
    <source>
        <dbReference type="ARBA" id="ARBA00006484"/>
    </source>
</evidence>
<dbReference type="NCBIfam" id="NF006190">
    <property type="entry name" value="PRK08324.1-4"/>
    <property type="match status" value="1"/>
</dbReference>
<dbReference type="InterPro" id="IPR036291">
    <property type="entry name" value="NAD(P)-bd_dom_sf"/>
</dbReference>
<dbReference type="SUPFAM" id="SSF53639">
    <property type="entry name" value="AraD/HMP-PK domain-like"/>
    <property type="match status" value="1"/>
</dbReference>
<proteinExistence type="inferred from homology"/>
<dbReference type="AlphaFoldDB" id="A0A172TGV7"/>
<keyword evidence="5" id="KW-1185">Reference proteome</keyword>
<protein>
    <submittedName>
        <fullName evidence="4">Short-chain dehydrogenase</fullName>
    </submittedName>
</protein>
<dbReference type="RefSeq" id="WP_068605812.1">
    <property type="nucleotide sequence ID" value="NZ_CP011388.1"/>
</dbReference>
<evidence type="ECO:0000256" key="2">
    <source>
        <dbReference type="ARBA" id="ARBA00023002"/>
    </source>
</evidence>
<reference evidence="4 5" key="1">
    <citation type="submission" date="2015-01" db="EMBL/GenBank/DDBJ databases">
        <title>Paenibacillus swuensis/DY6/whole genome sequencing.</title>
        <authorList>
            <person name="Kim M.K."/>
            <person name="Srinivasan S."/>
            <person name="Lee J.-J."/>
        </authorList>
    </citation>
    <scope>NUCLEOTIDE SEQUENCE [LARGE SCALE GENOMIC DNA]</scope>
    <source>
        <strain evidence="4 5">DY6</strain>
    </source>
</reference>
<dbReference type="InterPro" id="IPR001303">
    <property type="entry name" value="Aldolase_II/adducin_N"/>
</dbReference>
<comment type="similarity">
    <text evidence="1">Belongs to the short-chain dehydrogenases/reductases (SDR) family.</text>
</comment>
<dbReference type="GO" id="GO:0008206">
    <property type="term" value="P:bile acid metabolic process"/>
    <property type="evidence" value="ECO:0007669"/>
    <property type="project" value="UniProtKB-ARBA"/>
</dbReference>
<evidence type="ECO:0000313" key="4">
    <source>
        <dbReference type="EMBL" id="ANE46275.1"/>
    </source>
</evidence>
<evidence type="ECO:0000313" key="5">
    <source>
        <dbReference type="Proteomes" id="UP000076927"/>
    </source>
</evidence>
<feature type="domain" description="Class II aldolase/adducin N-terminal" evidence="3">
    <location>
        <begin position="20"/>
        <end position="219"/>
    </location>
</feature>